<sequence length="245" mass="28092">MAKKSISNFYYLLAQADREGYYCHESSRRSEEVATDSPKIEHRRKKTPVEDQSLENTLAKGEPLYLYIIVGQHVVSSMLIEDEDGNPKPIYHVSKPRTAMKAQAIVEFMSEATPIEKDEGKWLLHVDGSSTYSGSRATVILTSLEGNELEYAFRFDFKASNNEIKYKALKQVRKCEKCQNQTSLINVPVETFKAPFFQWEMDIVGLVPVVQGKRKFLLDAVSYFRKLVEVKPLAKIIEIEKLKFL</sequence>
<comment type="caution">
    <text evidence="2">The sequence shown here is derived from an EMBL/GenBank/DDBJ whole genome shotgun (WGS) entry which is preliminary data.</text>
</comment>
<evidence type="ECO:0000313" key="3">
    <source>
        <dbReference type="Proteomes" id="UP001289374"/>
    </source>
</evidence>
<dbReference type="PANTHER" id="PTHR48475:SF2">
    <property type="entry name" value="RIBONUCLEASE H"/>
    <property type="match status" value="1"/>
</dbReference>
<keyword evidence="3" id="KW-1185">Reference proteome</keyword>
<dbReference type="PANTHER" id="PTHR48475">
    <property type="entry name" value="RIBONUCLEASE H"/>
    <property type="match status" value="1"/>
</dbReference>
<dbReference type="AlphaFoldDB" id="A0AAE1XH09"/>
<evidence type="ECO:0000313" key="2">
    <source>
        <dbReference type="EMBL" id="KAK4411712.1"/>
    </source>
</evidence>
<reference evidence="2" key="2">
    <citation type="journal article" date="2024" name="Plant">
        <title>Genomic evolution and insights into agronomic trait innovations of Sesamum species.</title>
        <authorList>
            <person name="Miao H."/>
            <person name="Wang L."/>
            <person name="Qu L."/>
            <person name="Liu H."/>
            <person name="Sun Y."/>
            <person name="Le M."/>
            <person name="Wang Q."/>
            <person name="Wei S."/>
            <person name="Zheng Y."/>
            <person name="Lin W."/>
            <person name="Duan Y."/>
            <person name="Cao H."/>
            <person name="Xiong S."/>
            <person name="Wang X."/>
            <person name="Wei L."/>
            <person name="Li C."/>
            <person name="Ma Q."/>
            <person name="Ju M."/>
            <person name="Zhao R."/>
            <person name="Li G."/>
            <person name="Mu C."/>
            <person name="Tian Q."/>
            <person name="Mei H."/>
            <person name="Zhang T."/>
            <person name="Gao T."/>
            <person name="Zhang H."/>
        </authorList>
    </citation>
    <scope>NUCLEOTIDE SEQUENCE</scope>
    <source>
        <strain evidence="2">K16</strain>
    </source>
</reference>
<accession>A0AAE1XH09</accession>
<gene>
    <name evidence="2" type="ORF">Sango_0244200</name>
</gene>
<protein>
    <recommendedName>
        <fullName evidence="4">Reverse transcriptase domain-containing protein</fullName>
    </recommendedName>
</protein>
<evidence type="ECO:0008006" key="4">
    <source>
        <dbReference type="Google" id="ProtNLM"/>
    </source>
</evidence>
<organism evidence="2 3">
    <name type="scientific">Sesamum angolense</name>
    <dbReference type="NCBI Taxonomy" id="2727404"/>
    <lineage>
        <taxon>Eukaryota</taxon>
        <taxon>Viridiplantae</taxon>
        <taxon>Streptophyta</taxon>
        <taxon>Embryophyta</taxon>
        <taxon>Tracheophyta</taxon>
        <taxon>Spermatophyta</taxon>
        <taxon>Magnoliopsida</taxon>
        <taxon>eudicotyledons</taxon>
        <taxon>Gunneridae</taxon>
        <taxon>Pentapetalae</taxon>
        <taxon>asterids</taxon>
        <taxon>lamiids</taxon>
        <taxon>Lamiales</taxon>
        <taxon>Pedaliaceae</taxon>
        <taxon>Sesamum</taxon>
    </lineage>
</organism>
<proteinExistence type="predicted"/>
<evidence type="ECO:0000256" key="1">
    <source>
        <dbReference type="SAM" id="MobiDB-lite"/>
    </source>
</evidence>
<dbReference type="EMBL" id="JACGWL010000001">
    <property type="protein sequence ID" value="KAK4411712.1"/>
    <property type="molecule type" value="Genomic_DNA"/>
</dbReference>
<name>A0AAE1XH09_9LAMI</name>
<feature type="region of interest" description="Disordered" evidence="1">
    <location>
        <begin position="26"/>
        <end position="52"/>
    </location>
</feature>
<dbReference type="Proteomes" id="UP001289374">
    <property type="component" value="Unassembled WGS sequence"/>
</dbReference>
<reference evidence="2" key="1">
    <citation type="submission" date="2020-06" db="EMBL/GenBank/DDBJ databases">
        <authorList>
            <person name="Li T."/>
            <person name="Hu X."/>
            <person name="Zhang T."/>
            <person name="Song X."/>
            <person name="Zhang H."/>
            <person name="Dai N."/>
            <person name="Sheng W."/>
            <person name="Hou X."/>
            <person name="Wei L."/>
        </authorList>
    </citation>
    <scope>NUCLEOTIDE SEQUENCE</scope>
    <source>
        <strain evidence="2">K16</strain>
        <tissue evidence="2">Leaf</tissue>
    </source>
</reference>